<feature type="domain" description="Flagellar basal body rod protein N-terminal" evidence="5">
    <location>
        <begin position="12"/>
        <end position="35"/>
    </location>
</feature>
<dbReference type="InterPro" id="IPR053967">
    <property type="entry name" value="LlgE_F_G-like_D1"/>
</dbReference>
<evidence type="ECO:0000259" key="7">
    <source>
        <dbReference type="Pfam" id="PF22692"/>
    </source>
</evidence>
<keyword evidence="8" id="KW-0282">Flagellum</keyword>
<keyword evidence="9" id="KW-1185">Reference proteome</keyword>
<evidence type="ECO:0000256" key="4">
    <source>
        <dbReference type="RuleBase" id="RU362116"/>
    </source>
</evidence>
<evidence type="ECO:0000259" key="5">
    <source>
        <dbReference type="Pfam" id="PF00460"/>
    </source>
</evidence>
<protein>
    <submittedName>
        <fullName evidence="8">Flagellar basal-body rod protein FlgF</fullName>
    </submittedName>
</protein>
<feature type="domain" description="Flagellar basal-body/hook protein C-terminal" evidence="6">
    <location>
        <begin position="186"/>
        <end position="219"/>
    </location>
</feature>
<dbReference type="EMBL" id="BSDR01000001">
    <property type="protein sequence ID" value="GLI33565.1"/>
    <property type="molecule type" value="Genomic_DNA"/>
</dbReference>
<reference evidence="8" key="1">
    <citation type="submission" date="2022-12" db="EMBL/GenBank/DDBJ databases">
        <title>Reference genome sequencing for broad-spectrum identification of bacterial and archaeal isolates by mass spectrometry.</title>
        <authorList>
            <person name="Sekiguchi Y."/>
            <person name="Tourlousse D.M."/>
        </authorList>
    </citation>
    <scope>NUCLEOTIDE SEQUENCE</scope>
    <source>
        <strain evidence="8">ASRB1</strain>
    </source>
</reference>
<dbReference type="GO" id="GO:0071978">
    <property type="term" value="P:bacterial-type flagellum-dependent swarming motility"/>
    <property type="evidence" value="ECO:0007669"/>
    <property type="project" value="TreeGrafter"/>
</dbReference>
<dbReference type="PANTHER" id="PTHR30435">
    <property type="entry name" value="FLAGELLAR PROTEIN"/>
    <property type="match status" value="1"/>
</dbReference>
<evidence type="ECO:0000313" key="9">
    <source>
        <dbReference type="Proteomes" id="UP001144372"/>
    </source>
</evidence>
<evidence type="ECO:0000259" key="6">
    <source>
        <dbReference type="Pfam" id="PF06429"/>
    </source>
</evidence>
<dbReference type="Pfam" id="PF00460">
    <property type="entry name" value="Flg_bb_rod"/>
    <property type="match status" value="1"/>
</dbReference>
<evidence type="ECO:0000256" key="1">
    <source>
        <dbReference type="ARBA" id="ARBA00004117"/>
    </source>
</evidence>
<name>A0A9W6D3M0_9BACT</name>
<dbReference type="AlphaFoldDB" id="A0A9W6D3M0"/>
<gene>
    <name evidence="8" type="primary">flgF</name>
    <name evidence="8" type="ORF">DAMNIGENAA_09980</name>
</gene>
<dbReference type="Pfam" id="PF22692">
    <property type="entry name" value="LlgE_F_G_D1"/>
    <property type="match status" value="1"/>
</dbReference>
<dbReference type="InterPro" id="IPR001444">
    <property type="entry name" value="Flag_bb_rod_N"/>
</dbReference>
<dbReference type="NCBIfam" id="TIGR03506">
    <property type="entry name" value="FlgEFG_subfam"/>
    <property type="match status" value="1"/>
</dbReference>
<feature type="domain" description="Flagellar hook protein FlgE/F/G-like D1" evidence="7">
    <location>
        <begin position="68"/>
        <end position="129"/>
    </location>
</feature>
<dbReference type="Pfam" id="PF06429">
    <property type="entry name" value="Flg_bbr_C"/>
    <property type="match status" value="1"/>
</dbReference>
<dbReference type="InterPro" id="IPR020013">
    <property type="entry name" value="Flagellar_FlgE/F/G"/>
</dbReference>
<keyword evidence="3 4" id="KW-0975">Bacterial flagellum</keyword>
<comment type="similarity">
    <text evidence="2 4">Belongs to the flagella basal body rod proteins family.</text>
</comment>
<evidence type="ECO:0000256" key="2">
    <source>
        <dbReference type="ARBA" id="ARBA00009677"/>
    </source>
</evidence>
<dbReference type="PANTHER" id="PTHR30435:SF19">
    <property type="entry name" value="FLAGELLAR BASAL-BODY ROD PROTEIN FLGG"/>
    <property type="match status" value="1"/>
</dbReference>
<keyword evidence="8" id="KW-0966">Cell projection</keyword>
<organism evidence="8 9">
    <name type="scientific">Desulforhabdus amnigena</name>
    <dbReference type="NCBI Taxonomy" id="40218"/>
    <lineage>
        <taxon>Bacteria</taxon>
        <taxon>Pseudomonadati</taxon>
        <taxon>Thermodesulfobacteriota</taxon>
        <taxon>Syntrophobacteria</taxon>
        <taxon>Syntrophobacterales</taxon>
        <taxon>Syntrophobacteraceae</taxon>
        <taxon>Desulforhabdus</taxon>
    </lineage>
</organism>
<comment type="subcellular location">
    <subcellularLocation>
        <location evidence="1 4">Bacterial flagellum basal body</location>
    </subcellularLocation>
</comment>
<dbReference type="RefSeq" id="WP_281792633.1">
    <property type="nucleotide sequence ID" value="NZ_BSDR01000001.1"/>
</dbReference>
<proteinExistence type="inferred from homology"/>
<accession>A0A9W6D3M0</accession>
<dbReference type="GO" id="GO:0009425">
    <property type="term" value="C:bacterial-type flagellum basal body"/>
    <property type="evidence" value="ECO:0007669"/>
    <property type="project" value="UniProtKB-SubCell"/>
</dbReference>
<sequence length="235" mass="26200">MRLGLHAVVLGARQQEKRLEVIANNLSNIETAGYKKDNVHFSDFIRQTTYTRMDQGNMRNTGQPLDVALSGEGFLRVQSDKGTVYTREGNLSLNKDNVLVTQEGWPVLGQNGPITLSGADVRIERNGQILDKGESDGLGNGEYAAVDTLDIVKFSENSLLEKTDNGYFKPKEENVQPVPAPDTIVQQGSLEEANFNPVEEMALMIDTQRNYEAYQKTLQFFQQEDSQLINKLGSQ</sequence>
<keyword evidence="8" id="KW-0969">Cilium</keyword>
<dbReference type="Proteomes" id="UP001144372">
    <property type="component" value="Unassembled WGS sequence"/>
</dbReference>
<evidence type="ECO:0000256" key="3">
    <source>
        <dbReference type="ARBA" id="ARBA00023143"/>
    </source>
</evidence>
<dbReference type="InterPro" id="IPR037925">
    <property type="entry name" value="FlgE/F/G-like"/>
</dbReference>
<comment type="caution">
    <text evidence="8">The sequence shown here is derived from an EMBL/GenBank/DDBJ whole genome shotgun (WGS) entry which is preliminary data.</text>
</comment>
<dbReference type="InterPro" id="IPR010930">
    <property type="entry name" value="Flg_bb/hook_C_dom"/>
</dbReference>
<dbReference type="SUPFAM" id="SSF117143">
    <property type="entry name" value="Flagellar hook protein flgE"/>
    <property type="match status" value="1"/>
</dbReference>
<evidence type="ECO:0000313" key="8">
    <source>
        <dbReference type="EMBL" id="GLI33565.1"/>
    </source>
</evidence>